<dbReference type="VEuPathDB" id="VectorBase:GPPI040967"/>
<dbReference type="SUPFAM" id="SSF53822">
    <property type="entry name" value="Periplasmic binding protein-like I"/>
    <property type="match status" value="1"/>
</dbReference>
<dbReference type="InterPro" id="IPR028082">
    <property type="entry name" value="Peripla_BP_I"/>
</dbReference>
<evidence type="ECO:0000313" key="2">
    <source>
        <dbReference type="Proteomes" id="UP000092460"/>
    </source>
</evidence>
<organism evidence="1 2">
    <name type="scientific">Glossina palpalis gambiensis</name>
    <dbReference type="NCBI Taxonomy" id="67801"/>
    <lineage>
        <taxon>Eukaryota</taxon>
        <taxon>Metazoa</taxon>
        <taxon>Ecdysozoa</taxon>
        <taxon>Arthropoda</taxon>
        <taxon>Hexapoda</taxon>
        <taxon>Insecta</taxon>
        <taxon>Pterygota</taxon>
        <taxon>Neoptera</taxon>
        <taxon>Endopterygota</taxon>
        <taxon>Diptera</taxon>
        <taxon>Brachycera</taxon>
        <taxon>Muscomorpha</taxon>
        <taxon>Hippoboscoidea</taxon>
        <taxon>Glossinidae</taxon>
        <taxon>Glossina</taxon>
    </lineage>
</organism>
<protein>
    <recommendedName>
        <fullName evidence="3">Receptor ligand binding region domain-containing protein</fullName>
    </recommendedName>
</protein>
<sequence>MRTHYIFTLVINILNVESLPPIIRIGAIFSKSEVNSSTELAFKYAVHTINRNKGMLPDTTLMYDIQYVDETDSFHACKKGTYVLAYKINTLTN</sequence>
<dbReference type="Proteomes" id="UP000092460">
    <property type="component" value="Unassembled WGS sequence"/>
</dbReference>
<evidence type="ECO:0000313" key="1">
    <source>
        <dbReference type="EnsemblMetazoa" id="GPPI040967-PA"/>
    </source>
</evidence>
<name>A0A1B0BUK3_9MUSC</name>
<evidence type="ECO:0008006" key="3">
    <source>
        <dbReference type="Google" id="ProtNLM"/>
    </source>
</evidence>
<proteinExistence type="predicted"/>
<reference evidence="2" key="1">
    <citation type="submission" date="2015-01" db="EMBL/GenBank/DDBJ databases">
        <authorList>
            <person name="Aksoy S."/>
            <person name="Warren W."/>
            <person name="Wilson R.K."/>
        </authorList>
    </citation>
    <scope>NUCLEOTIDE SEQUENCE [LARGE SCALE GENOMIC DNA]</scope>
    <source>
        <strain evidence="2">IAEA</strain>
    </source>
</reference>
<dbReference type="EMBL" id="JXJN01020765">
    <property type="status" value="NOT_ANNOTATED_CDS"/>
    <property type="molecule type" value="Genomic_DNA"/>
</dbReference>
<accession>A0A1B0BUK3</accession>
<dbReference type="Gene3D" id="3.40.50.2300">
    <property type="match status" value="1"/>
</dbReference>
<reference evidence="1" key="2">
    <citation type="submission" date="2020-05" db="UniProtKB">
        <authorList>
            <consortium name="EnsemblMetazoa"/>
        </authorList>
    </citation>
    <scope>IDENTIFICATION</scope>
    <source>
        <strain evidence="1">IAEA</strain>
    </source>
</reference>
<dbReference type="EnsemblMetazoa" id="GPPI040967-RA">
    <property type="protein sequence ID" value="GPPI040967-PA"/>
    <property type="gene ID" value="GPPI040967"/>
</dbReference>
<dbReference type="STRING" id="67801.A0A1B0BUK3"/>
<keyword evidence="2" id="KW-1185">Reference proteome</keyword>
<dbReference type="AlphaFoldDB" id="A0A1B0BUK3"/>